<dbReference type="AlphaFoldDB" id="A0AA87DRN4"/>
<evidence type="ECO:0000313" key="3">
    <source>
        <dbReference type="Proteomes" id="UP000004773"/>
    </source>
</evidence>
<comment type="caution">
    <text evidence="2">The sequence shown here is derived from an EMBL/GenBank/DDBJ whole genome shotgun (WGS) entry which is preliminary data.</text>
</comment>
<feature type="region of interest" description="Disordered" evidence="1">
    <location>
        <begin position="47"/>
        <end position="78"/>
    </location>
</feature>
<reference evidence="2 3" key="1">
    <citation type="submission" date="2011-03" db="EMBL/GenBank/DDBJ databases">
        <title>The Genome Sequence of Gemella haemolysans M341.</title>
        <authorList>
            <consortium name="The Broad Institute Genome Sequencing Platform"/>
            <consortium name="The Broad Institute Genome Sequencing Center for Infectious Disease"/>
            <person name="Earl A."/>
            <person name="Ward D."/>
            <person name="Feldgarden M."/>
            <person name="Gevers D."/>
            <person name="Sibley C.D."/>
            <person name="Field T.R."/>
            <person name="Grinwis M."/>
            <person name="Eshaghurshan C.S."/>
            <person name="Surette M.G."/>
            <person name="Young S.K."/>
            <person name="Zeng Q."/>
            <person name="Gargeya S."/>
            <person name="Fitzgerald M."/>
            <person name="Haas B."/>
            <person name="Abouelleil A."/>
            <person name="Alvarado L."/>
            <person name="Arachchi H.M."/>
            <person name="Berlin A."/>
            <person name="Brown A."/>
            <person name="Chapman S.B."/>
            <person name="Chen Z."/>
            <person name="Dunbar C."/>
            <person name="Freedman E."/>
            <person name="Gearin G."/>
            <person name="Gellesch M."/>
            <person name="Goldberg J."/>
            <person name="Griggs A."/>
            <person name="Gujja S."/>
            <person name="Heilman E.R."/>
            <person name="Heiman D."/>
            <person name="Howarth C."/>
            <person name="Larson L."/>
            <person name="Lui A."/>
            <person name="MacDonald P.J.P."/>
            <person name="Mehta T."/>
            <person name="Montmayeur A."/>
            <person name="Murphy C."/>
            <person name="Neiman D."/>
            <person name="Pearson M."/>
            <person name="Priest M."/>
            <person name="Roberts A."/>
            <person name="Saif S."/>
            <person name="Shea T."/>
            <person name="Shenoy N."/>
            <person name="Sisk P."/>
            <person name="Stolte C."/>
            <person name="Sykes S."/>
            <person name="White J."/>
            <person name="Yandava C."/>
            <person name="Wortman J."/>
            <person name="Nusbaum C."/>
            <person name="Birren B."/>
        </authorList>
    </citation>
    <scope>NUCLEOTIDE SEQUENCE [LARGE SCALE GENOMIC DNA]</scope>
    <source>
        <strain evidence="2 3">M341</strain>
    </source>
</reference>
<dbReference type="EMBL" id="ACRO01000015">
    <property type="protein sequence ID" value="EGF88462.1"/>
    <property type="molecule type" value="Genomic_DNA"/>
</dbReference>
<proteinExistence type="predicted"/>
<sequence>MVKYLVNVDFTDKDTYEQVPKGTELDITVKRAEEILKSLGEGALTNLEEVKEEPKEEVKEVTPAPAPAEEKKETKEVE</sequence>
<accession>A0AA87DRN4</accession>
<evidence type="ECO:0000313" key="2">
    <source>
        <dbReference type="EMBL" id="EGF88462.1"/>
    </source>
</evidence>
<evidence type="ECO:0000256" key="1">
    <source>
        <dbReference type="SAM" id="MobiDB-lite"/>
    </source>
</evidence>
<gene>
    <name evidence="2" type="ORF">HMPREF0428_00980</name>
</gene>
<protein>
    <submittedName>
        <fullName evidence="2">Uncharacterized protein</fullName>
    </submittedName>
</protein>
<dbReference type="RefSeq" id="WP_003147070.1">
    <property type="nucleotide sequence ID" value="NZ_GL883583.1"/>
</dbReference>
<organism evidence="2 3">
    <name type="scientific">Gemella haemolysans M341</name>
    <dbReference type="NCBI Taxonomy" id="562981"/>
    <lineage>
        <taxon>Bacteria</taxon>
        <taxon>Bacillati</taxon>
        <taxon>Bacillota</taxon>
        <taxon>Bacilli</taxon>
        <taxon>Bacillales</taxon>
        <taxon>Gemellaceae</taxon>
        <taxon>Gemella</taxon>
    </lineage>
</organism>
<feature type="compositionally biased region" description="Basic and acidic residues" evidence="1">
    <location>
        <begin position="68"/>
        <end position="78"/>
    </location>
</feature>
<feature type="compositionally biased region" description="Basic and acidic residues" evidence="1">
    <location>
        <begin position="48"/>
        <end position="60"/>
    </location>
</feature>
<dbReference type="Proteomes" id="UP000004773">
    <property type="component" value="Unassembled WGS sequence"/>
</dbReference>
<name>A0AA87DRN4_9BACL</name>